<sequence length="288" mass="31502">MNLQLTGSVGRGGANRAQDVRLVRALVNVHRRAQSQAALPIESTAGHELDAAIARFQSDRGVSVASGLVRAGSQSWTWLLETLAASRTRQPVVAPGQGRLTWEAEGQESGRYHSRILHVPSASSGLTIGRGYDLRERTRAEVTRQLAAAGLAANRANTLAGAVRLSGAAAEQFIIDNDLLDFEVSPAVQLSLFETVYSEMEQDVIRICGKQDVLERYGPTDWVGLDGRIRDTLVDLRFRGDYTGTTRRQVQPPVVANDLAAFRQVLGNASLWSNVPADRFQRRVRYLA</sequence>
<evidence type="ECO:0000313" key="4">
    <source>
        <dbReference type="Proteomes" id="UP001269819"/>
    </source>
</evidence>
<protein>
    <recommendedName>
        <fullName evidence="5">Peptidoglycan binding domain-containing protein</fullName>
    </recommendedName>
</protein>
<evidence type="ECO:0000256" key="1">
    <source>
        <dbReference type="ARBA" id="ARBA00022529"/>
    </source>
</evidence>
<name>A0ABU3VXA9_9GAMM</name>
<keyword evidence="2" id="KW-0081">Bacteriolytic enzyme</keyword>
<evidence type="ECO:0000313" key="3">
    <source>
        <dbReference type="EMBL" id="MDV2078914.1"/>
    </source>
</evidence>
<dbReference type="InterPro" id="IPR023347">
    <property type="entry name" value="Lysozyme_dom_sf"/>
</dbReference>
<evidence type="ECO:0000256" key="2">
    <source>
        <dbReference type="ARBA" id="ARBA00022638"/>
    </source>
</evidence>
<keyword evidence="4" id="KW-1185">Reference proteome</keyword>
<dbReference type="RefSeq" id="WP_316973577.1">
    <property type="nucleotide sequence ID" value="NZ_JAWIIJ010000005.1"/>
</dbReference>
<dbReference type="Proteomes" id="UP001269819">
    <property type="component" value="Unassembled WGS sequence"/>
</dbReference>
<dbReference type="Gene3D" id="1.10.530.40">
    <property type="match status" value="1"/>
</dbReference>
<dbReference type="EMBL" id="JAWIIJ010000005">
    <property type="protein sequence ID" value="MDV2078914.1"/>
    <property type="molecule type" value="Genomic_DNA"/>
</dbReference>
<comment type="caution">
    <text evidence="3">The sequence shown here is derived from an EMBL/GenBank/DDBJ whole genome shotgun (WGS) entry which is preliminary data.</text>
</comment>
<proteinExistence type="predicted"/>
<accession>A0ABU3VXA9</accession>
<gene>
    <name evidence="3" type="ORF">RYS15_09460</name>
</gene>
<reference evidence="3 4" key="1">
    <citation type="submission" date="2023-10" db="EMBL/GenBank/DDBJ databases">
        <title>Characteristics and mechanism of a salt-tolerant marine origin heterotrophic nitrifying- aerobic denitrifying bacteria Marinobacter xestospongiae HN1.</title>
        <authorList>
            <person name="Qi R."/>
        </authorList>
    </citation>
    <scope>NUCLEOTIDE SEQUENCE [LARGE SCALE GENOMIC DNA]</scope>
    <source>
        <strain evidence="3 4">HN1</strain>
    </source>
</reference>
<keyword evidence="1" id="KW-0929">Antimicrobial</keyword>
<organism evidence="3 4">
    <name type="scientific">Marinobacter xestospongiae</name>
    <dbReference type="NCBI Taxonomy" id="994319"/>
    <lineage>
        <taxon>Bacteria</taxon>
        <taxon>Pseudomonadati</taxon>
        <taxon>Pseudomonadota</taxon>
        <taxon>Gammaproteobacteria</taxon>
        <taxon>Pseudomonadales</taxon>
        <taxon>Marinobacteraceae</taxon>
        <taxon>Marinobacter</taxon>
    </lineage>
</organism>
<evidence type="ECO:0008006" key="5">
    <source>
        <dbReference type="Google" id="ProtNLM"/>
    </source>
</evidence>